<organism evidence="3">
    <name type="scientific">Soboliphyme baturini</name>
    <dbReference type="NCBI Taxonomy" id="241478"/>
    <lineage>
        <taxon>Eukaryota</taxon>
        <taxon>Metazoa</taxon>
        <taxon>Ecdysozoa</taxon>
        <taxon>Nematoda</taxon>
        <taxon>Enoplea</taxon>
        <taxon>Dorylaimia</taxon>
        <taxon>Dioctophymatida</taxon>
        <taxon>Dioctophymatoidea</taxon>
        <taxon>Soboliphymatidae</taxon>
        <taxon>Soboliphyme</taxon>
    </lineage>
</organism>
<accession>A0A183IM91</accession>
<gene>
    <name evidence="1" type="ORF">SBAD_LOCUS4737</name>
</gene>
<evidence type="ECO:0000313" key="3">
    <source>
        <dbReference type="WBParaSite" id="SBAD_0000493301-mRNA-1"/>
    </source>
</evidence>
<reference evidence="1 2" key="2">
    <citation type="submission" date="2018-11" db="EMBL/GenBank/DDBJ databases">
        <authorList>
            <consortium name="Pathogen Informatics"/>
        </authorList>
    </citation>
    <scope>NUCLEOTIDE SEQUENCE [LARGE SCALE GENOMIC DNA]</scope>
</reference>
<reference evidence="3" key="1">
    <citation type="submission" date="2016-06" db="UniProtKB">
        <authorList>
            <consortium name="WormBaseParasite"/>
        </authorList>
    </citation>
    <scope>IDENTIFICATION</scope>
</reference>
<evidence type="ECO:0000313" key="1">
    <source>
        <dbReference type="EMBL" id="VDP05269.1"/>
    </source>
</evidence>
<proteinExistence type="predicted"/>
<dbReference type="AlphaFoldDB" id="A0A183IM91"/>
<keyword evidence="2" id="KW-1185">Reference proteome</keyword>
<protein>
    <submittedName>
        <fullName evidence="3">GIT1_C domain-containing protein</fullName>
    </submittedName>
</protein>
<dbReference type="WBParaSite" id="SBAD_0000493301-mRNA-1">
    <property type="protein sequence ID" value="SBAD_0000493301-mRNA-1"/>
    <property type="gene ID" value="SBAD_0000493301"/>
</dbReference>
<sequence>MALYDQVNAGIDTEADRPHLGDSFSLCEDVIGAIQSSGGSSESSVAHELLLLLNSPHVKVRRHRRGFSNRHSPQNAPREPRSSAHCLALTAEIFYLDAYSFAANTIVQFRKNAVECLKVCQQIDQLQV</sequence>
<name>A0A183IM91_9BILA</name>
<evidence type="ECO:0000313" key="2">
    <source>
        <dbReference type="Proteomes" id="UP000270296"/>
    </source>
</evidence>
<dbReference type="EMBL" id="UZAM01008514">
    <property type="protein sequence ID" value="VDP05269.1"/>
    <property type="molecule type" value="Genomic_DNA"/>
</dbReference>
<dbReference type="Proteomes" id="UP000270296">
    <property type="component" value="Unassembled WGS sequence"/>
</dbReference>